<dbReference type="InterPro" id="IPR011009">
    <property type="entry name" value="Kinase-like_dom_sf"/>
</dbReference>
<name>A0A364N1F8_STELY</name>
<sequence>MPFSFNPFRKFHKSRMSDPDNPATGFPKQHEYGQQVQKGLQGSVHTWTHRPSATVIAVKVVQNTKPKPNEVKLLRDLPTHKSIIGYLGYCEKRPAPHLASILLEYCPHGDLFMVRSEAIKKNMHVFSEAFMWAVYSQLMGALAFLHEGVDDNNPMGHDNWKPVVHRDIKIENVLVKSLGKKSDWSDIDLKLCDLGMAGYHDPANPNPRGYIGTTQYWPPEVKWETRRHTPASDVWGIATIIHELAHGFSTFVDPNITKAAWFARNDKAPHPETWSETHKGNFWISKALRRVVPINLEPDAAVPILSDPYLGHDEDAIVVRKRRPSPKYSDALNDCMLWHEKEKLMDAAQLEHCLASRNMDFGAETPNDVGSVLYRTTGGGDVSFNKEYNLTSYFQRLQAPAIQYELEYINRDITNDRNPEERNLPQKIQALSNFDNEISGSKLRYISVSLGKQPIDNVPQIFFGVEIAARNSRSAINILQTMKQYGASPFLQSKYLANQPIRNSVWPRPITHSLIEIPQDNAVRQRLLHAFVRDDEFHGRFVVGHAERL</sequence>
<dbReference type="SMART" id="SM00220">
    <property type="entry name" value="S_TKc"/>
    <property type="match status" value="1"/>
</dbReference>
<keyword evidence="3" id="KW-1185">Reference proteome</keyword>
<dbReference type="GO" id="GO:0005524">
    <property type="term" value="F:ATP binding"/>
    <property type="evidence" value="ECO:0007669"/>
    <property type="project" value="InterPro"/>
</dbReference>
<dbReference type="CDD" id="cd00180">
    <property type="entry name" value="PKc"/>
    <property type="match status" value="1"/>
</dbReference>
<dbReference type="GO" id="GO:0004674">
    <property type="term" value="F:protein serine/threonine kinase activity"/>
    <property type="evidence" value="ECO:0007669"/>
    <property type="project" value="TreeGrafter"/>
</dbReference>
<feature type="domain" description="Protein kinase" evidence="1">
    <location>
        <begin position="30"/>
        <end position="355"/>
    </location>
</feature>
<keyword evidence="2" id="KW-0808">Transferase</keyword>
<dbReference type="PANTHER" id="PTHR24359:SF1">
    <property type="entry name" value="INHIBITOR OF NUCLEAR FACTOR KAPPA-B KINASE EPSILON SUBUNIT HOMOLOG 1-RELATED"/>
    <property type="match status" value="1"/>
</dbReference>
<dbReference type="STRING" id="183478.A0A364N1F8"/>
<dbReference type="Pfam" id="PF00069">
    <property type="entry name" value="Pkinase"/>
    <property type="match status" value="1"/>
</dbReference>
<dbReference type="SUPFAM" id="SSF56112">
    <property type="entry name" value="Protein kinase-like (PK-like)"/>
    <property type="match status" value="1"/>
</dbReference>
<reference evidence="3" key="1">
    <citation type="submission" date="2018-05" db="EMBL/GenBank/DDBJ databases">
        <title>Draft genome sequence of Stemphylium lycopersici strain CIDEFI 213.</title>
        <authorList>
            <person name="Medina R."/>
            <person name="Franco M.E.E."/>
            <person name="Lucentini C.G."/>
            <person name="Saparrat M.C.N."/>
            <person name="Balatti P.A."/>
        </authorList>
    </citation>
    <scope>NUCLEOTIDE SEQUENCE [LARGE SCALE GENOMIC DNA]</scope>
    <source>
        <strain evidence="3">CIDEFI 213</strain>
    </source>
</reference>
<dbReference type="AlphaFoldDB" id="A0A364N1F8"/>
<dbReference type="Proteomes" id="UP000249619">
    <property type="component" value="Unassembled WGS sequence"/>
</dbReference>
<dbReference type="PANTHER" id="PTHR24359">
    <property type="entry name" value="SERINE/THREONINE-PROTEIN KINASE SBK1"/>
    <property type="match status" value="1"/>
</dbReference>
<dbReference type="InterPro" id="IPR000719">
    <property type="entry name" value="Prot_kinase_dom"/>
</dbReference>
<organism evidence="2 3">
    <name type="scientific">Stemphylium lycopersici</name>
    <name type="common">Tomato gray leaf spot disease fungus</name>
    <name type="synonym">Thyrospora lycopersici</name>
    <dbReference type="NCBI Taxonomy" id="183478"/>
    <lineage>
        <taxon>Eukaryota</taxon>
        <taxon>Fungi</taxon>
        <taxon>Dikarya</taxon>
        <taxon>Ascomycota</taxon>
        <taxon>Pezizomycotina</taxon>
        <taxon>Dothideomycetes</taxon>
        <taxon>Pleosporomycetidae</taxon>
        <taxon>Pleosporales</taxon>
        <taxon>Pleosporineae</taxon>
        <taxon>Pleosporaceae</taxon>
        <taxon>Stemphylium</taxon>
    </lineage>
</organism>
<dbReference type="Gene3D" id="1.10.510.10">
    <property type="entry name" value="Transferase(Phosphotransferase) domain 1"/>
    <property type="match status" value="1"/>
</dbReference>
<gene>
    <name evidence="2" type="ORF">DDE83_005846</name>
</gene>
<evidence type="ECO:0000259" key="1">
    <source>
        <dbReference type="PROSITE" id="PS50011"/>
    </source>
</evidence>
<comment type="caution">
    <text evidence="2">The sequence shown here is derived from an EMBL/GenBank/DDBJ whole genome shotgun (WGS) entry which is preliminary data.</text>
</comment>
<dbReference type="PROSITE" id="PS00108">
    <property type="entry name" value="PROTEIN_KINASE_ST"/>
    <property type="match status" value="1"/>
</dbReference>
<keyword evidence="2" id="KW-0418">Kinase</keyword>
<dbReference type="InterPro" id="IPR008271">
    <property type="entry name" value="Ser/Thr_kinase_AS"/>
</dbReference>
<dbReference type="EMBL" id="QGDH01000083">
    <property type="protein sequence ID" value="RAR08723.1"/>
    <property type="molecule type" value="Genomic_DNA"/>
</dbReference>
<evidence type="ECO:0000313" key="2">
    <source>
        <dbReference type="EMBL" id="RAR08723.1"/>
    </source>
</evidence>
<evidence type="ECO:0000313" key="3">
    <source>
        <dbReference type="Proteomes" id="UP000249619"/>
    </source>
</evidence>
<dbReference type="PROSITE" id="PS50011">
    <property type="entry name" value="PROTEIN_KINASE_DOM"/>
    <property type="match status" value="1"/>
</dbReference>
<proteinExistence type="predicted"/>
<protein>
    <submittedName>
        <fullName evidence="2">Kinase-like protein</fullName>
    </submittedName>
</protein>
<accession>A0A364N1F8</accession>